<evidence type="ECO:0000256" key="6">
    <source>
        <dbReference type="ARBA" id="ARBA00023242"/>
    </source>
</evidence>
<comment type="subcellular location">
    <subcellularLocation>
        <location evidence="1">Nucleus</location>
    </subcellularLocation>
</comment>
<dbReference type="PANTHER" id="PTHR31845">
    <property type="entry name" value="FINGER DOMAIN PROTEIN, PUTATIVE-RELATED"/>
    <property type="match status" value="1"/>
</dbReference>
<protein>
    <recommendedName>
        <fullName evidence="7">Zn(2)-C6 fungal-type domain-containing protein</fullName>
    </recommendedName>
</protein>
<keyword evidence="6" id="KW-0539">Nucleus</keyword>
<keyword evidence="5" id="KW-0804">Transcription</keyword>
<evidence type="ECO:0000259" key="7">
    <source>
        <dbReference type="PROSITE" id="PS00463"/>
    </source>
</evidence>
<evidence type="ECO:0000313" key="9">
    <source>
        <dbReference type="Proteomes" id="UP000324241"/>
    </source>
</evidence>
<dbReference type="GO" id="GO:0008270">
    <property type="term" value="F:zinc ion binding"/>
    <property type="evidence" value="ECO:0007669"/>
    <property type="project" value="InterPro"/>
</dbReference>
<dbReference type="GO" id="GO:0009893">
    <property type="term" value="P:positive regulation of metabolic process"/>
    <property type="evidence" value="ECO:0007669"/>
    <property type="project" value="UniProtKB-ARBA"/>
</dbReference>
<evidence type="ECO:0000313" key="8">
    <source>
        <dbReference type="EMBL" id="KAA8642048.1"/>
    </source>
</evidence>
<keyword evidence="2" id="KW-0862">Zinc</keyword>
<evidence type="ECO:0000256" key="2">
    <source>
        <dbReference type="ARBA" id="ARBA00022833"/>
    </source>
</evidence>
<dbReference type="GO" id="GO:0000981">
    <property type="term" value="F:DNA-binding transcription factor activity, RNA polymerase II-specific"/>
    <property type="evidence" value="ECO:0007669"/>
    <property type="project" value="InterPro"/>
</dbReference>
<dbReference type="VEuPathDB" id="FungiDB:EYZ11_005579"/>
<sequence>MQSTARTAPYGHACVNCARAKCRCVTSGVAGRGCERCHRLGKECHLAPKTRQRKGPSRTELLEKKVDDLMALLKNKEPSQGLPIDLPNPSPVDSMPLAASRAAEDLAILDTISPPTQPSLPSTVPEFSADEQEGILTAFQSEKLPWLPFMHIPATMGAAEFQEQSPFTWLCITAVQSKCTEHTAVLCDRAREVAGRKFMLNCEKSMDLLQGALVYLAWITFYCPSEKTSLCSYIQMAIAMVYNLRLHKPPPPDPMMAIPACNVVGHMALRKPAFTSVRTMNERRAVLGCYLLSSSIAQFVGVMEPLQWTSHMAECLEVLATSKETPNDAILVQLVSMRLIADKIEQGTGINSEPTPITRAPYAWHVTALESQLADLTNRIPSDLLSNQSIMLCLLDVKVSLYETALANPPDRLANDVDVRRLDHLYTCLSAVKEFTDILLSCSPASLFNLSMSMIMQISHCFIVLFRLSVFEYPGWDRAAVRRDVDLISLTTQLSEKMGQIASTVGITNDGPLVDSGTRFSRILQRLVVGWASRMSDPTDGDRPPTAEPVLATEMWYPDLFTDTSWLSGAFMSGAFSDLSIPNS</sequence>
<dbReference type="PROSITE" id="PS00463">
    <property type="entry name" value="ZN2_CY6_FUNGAL_1"/>
    <property type="match status" value="1"/>
</dbReference>
<dbReference type="OrthoDB" id="1600564at2759"/>
<dbReference type="GO" id="GO:0000976">
    <property type="term" value="F:transcription cis-regulatory region binding"/>
    <property type="evidence" value="ECO:0007669"/>
    <property type="project" value="TreeGrafter"/>
</dbReference>
<evidence type="ECO:0000256" key="1">
    <source>
        <dbReference type="ARBA" id="ARBA00004123"/>
    </source>
</evidence>
<evidence type="ECO:0000256" key="4">
    <source>
        <dbReference type="ARBA" id="ARBA00023125"/>
    </source>
</evidence>
<evidence type="ECO:0000256" key="3">
    <source>
        <dbReference type="ARBA" id="ARBA00023015"/>
    </source>
</evidence>
<keyword evidence="3" id="KW-0805">Transcription regulation</keyword>
<comment type="caution">
    <text evidence="8">The sequence shown here is derived from an EMBL/GenBank/DDBJ whole genome shotgun (WGS) entry which is preliminary data.</text>
</comment>
<dbReference type="GO" id="GO:0005634">
    <property type="term" value="C:nucleus"/>
    <property type="evidence" value="ECO:0007669"/>
    <property type="project" value="UniProtKB-SubCell"/>
</dbReference>
<dbReference type="RefSeq" id="XP_033421410.1">
    <property type="nucleotide sequence ID" value="XM_033575555.1"/>
</dbReference>
<organism evidence="8 9">
    <name type="scientific">Aspergillus tanneri</name>
    <dbReference type="NCBI Taxonomy" id="1220188"/>
    <lineage>
        <taxon>Eukaryota</taxon>
        <taxon>Fungi</taxon>
        <taxon>Dikarya</taxon>
        <taxon>Ascomycota</taxon>
        <taxon>Pezizomycotina</taxon>
        <taxon>Eurotiomycetes</taxon>
        <taxon>Eurotiomycetidae</taxon>
        <taxon>Eurotiales</taxon>
        <taxon>Aspergillaceae</taxon>
        <taxon>Aspergillus</taxon>
        <taxon>Aspergillus subgen. Circumdati</taxon>
    </lineage>
</organism>
<proteinExistence type="predicted"/>
<feature type="domain" description="Zn(2)-C6 fungal-type" evidence="7">
    <location>
        <begin position="13"/>
        <end position="44"/>
    </location>
</feature>
<accession>A0A5M9M5I9</accession>
<dbReference type="InterPro" id="IPR051089">
    <property type="entry name" value="prtT"/>
</dbReference>
<dbReference type="InterPro" id="IPR036864">
    <property type="entry name" value="Zn2-C6_fun-type_DNA-bd_sf"/>
</dbReference>
<dbReference type="PANTHER" id="PTHR31845:SF32">
    <property type="entry name" value="MISCELLANEOUS ZN(II)2CYS6 TRANSCRIPTION FACTOR (EUROFUNG)-RELATED"/>
    <property type="match status" value="1"/>
</dbReference>
<name>A0A5M9M5I9_9EURO</name>
<keyword evidence="4" id="KW-0238">DNA-binding</keyword>
<reference evidence="8 9" key="1">
    <citation type="submission" date="2019-08" db="EMBL/GenBank/DDBJ databases">
        <title>The genome sequence of a newly discovered highly antifungal drug resistant Aspergillus species, Aspergillus tanneri NIH 1004.</title>
        <authorList>
            <person name="Mounaud S."/>
            <person name="Singh I."/>
            <person name="Joardar V."/>
            <person name="Pakala S."/>
            <person name="Pakala S."/>
            <person name="Venepally P."/>
            <person name="Chung J.K."/>
            <person name="Losada L."/>
            <person name="Nierman W.C."/>
        </authorList>
    </citation>
    <scope>NUCLEOTIDE SEQUENCE [LARGE SCALE GENOMIC DNA]</scope>
    <source>
        <strain evidence="8 9">NIH1004</strain>
    </source>
</reference>
<dbReference type="VEuPathDB" id="FungiDB:EYZ11_005569"/>
<dbReference type="InterPro" id="IPR001138">
    <property type="entry name" value="Zn2Cys6_DnaBD"/>
</dbReference>
<dbReference type="CDD" id="cd12148">
    <property type="entry name" value="fungal_TF_MHR"/>
    <property type="match status" value="1"/>
</dbReference>
<dbReference type="Proteomes" id="UP000324241">
    <property type="component" value="Unassembled WGS sequence"/>
</dbReference>
<evidence type="ECO:0000256" key="5">
    <source>
        <dbReference type="ARBA" id="ARBA00023163"/>
    </source>
</evidence>
<dbReference type="Gene3D" id="4.10.240.10">
    <property type="entry name" value="Zn(2)-C6 fungal-type DNA-binding domain"/>
    <property type="match status" value="1"/>
</dbReference>
<gene>
    <name evidence="8" type="ORF">ATNIH1004_010988</name>
</gene>
<dbReference type="GeneID" id="54333689"/>
<dbReference type="AlphaFoldDB" id="A0A5M9M5I9"/>
<dbReference type="SUPFAM" id="SSF57701">
    <property type="entry name" value="Zn2/Cys6 DNA-binding domain"/>
    <property type="match status" value="1"/>
</dbReference>
<dbReference type="EMBL" id="QUQM01000008">
    <property type="protein sequence ID" value="KAA8642048.1"/>
    <property type="molecule type" value="Genomic_DNA"/>
</dbReference>